<dbReference type="PANTHER" id="PTHR30055">
    <property type="entry name" value="HTH-TYPE TRANSCRIPTIONAL REGULATOR RUTR"/>
    <property type="match status" value="1"/>
</dbReference>
<evidence type="ECO:0000256" key="4">
    <source>
        <dbReference type="PROSITE-ProRule" id="PRU00335"/>
    </source>
</evidence>
<dbReference type="Pfam" id="PF13305">
    <property type="entry name" value="TetR_C_33"/>
    <property type="match status" value="1"/>
</dbReference>
<evidence type="ECO:0000259" key="5">
    <source>
        <dbReference type="PROSITE" id="PS50977"/>
    </source>
</evidence>
<dbReference type="InterPro" id="IPR009057">
    <property type="entry name" value="Homeodomain-like_sf"/>
</dbReference>
<comment type="caution">
    <text evidence="6">The sequence shown here is derived from an EMBL/GenBank/DDBJ whole genome shotgun (WGS) entry which is preliminary data.</text>
</comment>
<dbReference type="InterPro" id="IPR036271">
    <property type="entry name" value="Tet_transcr_reg_TetR-rel_C_sf"/>
</dbReference>
<dbReference type="Gene3D" id="1.10.357.10">
    <property type="entry name" value="Tetracycline Repressor, domain 2"/>
    <property type="match status" value="1"/>
</dbReference>
<dbReference type="SUPFAM" id="SSF48498">
    <property type="entry name" value="Tetracyclin repressor-like, C-terminal domain"/>
    <property type="match status" value="1"/>
</dbReference>
<sequence length="197" mass="21132">MSTSRVAPQRTPSQDVGTSLLRAADDVLRRDGLAGVTVRAVAAEAGVAPMGVYSRFGSKDGLVDALLIRAIEDFQAAVGRDNEPDPRERLMAGGRRYREWALANRQHYEAIFLARIGLGSDEVAEASMRAFGELLARVEYAMDGGVLARGDVVDVAQQIWDAVHGAVALELNSLVLTADPGATYERLLDTIVRGLAP</sequence>
<proteinExistence type="predicted"/>
<accession>A0ABN1HD46</accession>
<dbReference type="PANTHER" id="PTHR30055:SF234">
    <property type="entry name" value="HTH-TYPE TRANSCRIPTIONAL REGULATOR BETI"/>
    <property type="match status" value="1"/>
</dbReference>
<reference evidence="6 7" key="1">
    <citation type="journal article" date="2019" name="Int. J. Syst. Evol. Microbiol.">
        <title>The Global Catalogue of Microorganisms (GCM) 10K type strain sequencing project: providing services to taxonomists for standard genome sequencing and annotation.</title>
        <authorList>
            <consortium name="The Broad Institute Genomics Platform"/>
            <consortium name="The Broad Institute Genome Sequencing Center for Infectious Disease"/>
            <person name="Wu L."/>
            <person name="Ma J."/>
        </authorList>
    </citation>
    <scope>NUCLEOTIDE SEQUENCE [LARGE SCALE GENOMIC DNA]</scope>
    <source>
        <strain evidence="6 7">JCM 10671</strain>
    </source>
</reference>
<evidence type="ECO:0000313" key="6">
    <source>
        <dbReference type="EMBL" id="GAA0637630.1"/>
    </source>
</evidence>
<dbReference type="InterPro" id="IPR001647">
    <property type="entry name" value="HTH_TetR"/>
</dbReference>
<evidence type="ECO:0000313" key="7">
    <source>
        <dbReference type="Proteomes" id="UP001500957"/>
    </source>
</evidence>
<keyword evidence="1" id="KW-0805">Transcription regulation</keyword>
<dbReference type="Pfam" id="PF00440">
    <property type="entry name" value="TetR_N"/>
    <property type="match status" value="1"/>
</dbReference>
<dbReference type="RefSeq" id="WP_344609533.1">
    <property type="nucleotide sequence ID" value="NZ_BAAAHE010000055.1"/>
</dbReference>
<name>A0ABN1HD46_9ACTN</name>
<dbReference type="InterPro" id="IPR050109">
    <property type="entry name" value="HTH-type_TetR-like_transc_reg"/>
</dbReference>
<dbReference type="PROSITE" id="PS50977">
    <property type="entry name" value="HTH_TETR_2"/>
    <property type="match status" value="1"/>
</dbReference>
<gene>
    <name evidence="6" type="ORF">GCM10009547_47490</name>
</gene>
<protein>
    <recommendedName>
        <fullName evidence="5">HTH tetR-type domain-containing protein</fullName>
    </recommendedName>
</protein>
<evidence type="ECO:0000256" key="2">
    <source>
        <dbReference type="ARBA" id="ARBA00023125"/>
    </source>
</evidence>
<organism evidence="6 7">
    <name type="scientific">Sporichthya brevicatena</name>
    <dbReference type="NCBI Taxonomy" id="171442"/>
    <lineage>
        <taxon>Bacteria</taxon>
        <taxon>Bacillati</taxon>
        <taxon>Actinomycetota</taxon>
        <taxon>Actinomycetes</taxon>
        <taxon>Sporichthyales</taxon>
        <taxon>Sporichthyaceae</taxon>
        <taxon>Sporichthya</taxon>
    </lineage>
</organism>
<dbReference type="PRINTS" id="PR00455">
    <property type="entry name" value="HTHTETR"/>
</dbReference>
<dbReference type="EMBL" id="BAAAHE010000055">
    <property type="protein sequence ID" value="GAA0637630.1"/>
    <property type="molecule type" value="Genomic_DNA"/>
</dbReference>
<feature type="domain" description="HTH tetR-type" evidence="5">
    <location>
        <begin position="14"/>
        <end position="74"/>
    </location>
</feature>
<keyword evidence="7" id="KW-1185">Reference proteome</keyword>
<feature type="DNA-binding region" description="H-T-H motif" evidence="4">
    <location>
        <begin position="37"/>
        <end position="56"/>
    </location>
</feature>
<dbReference type="Proteomes" id="UP001500957">
    <property type="component" value="Unassembled WGS sequence"/>
</dbReference>
<evidence type="ECO:0000256" key="1">
    <source>
        <dbReference type="ARBA" id="ARBA00023015"/>
    </source>
</evidence>
<dbReference type="SUPFAM" id="SSF46689">
    <property type="entry name" value="Homeodomain-like"/>
    <property type="match status" value="1"/>
</dbReference>
<keyword evidence="3" id="KW-0804">Transcription</keyword>
<keyword evidence="2 4" id="KW-0238">DNA-binding</keyword>
<evidence type="ECO:0000256" key="3">
    <source>
        <dbReference type="ARBA" id="ARBA00023163"/>
    </source>
</evidence>
<dbReference type="InterPro" id="IPR025996">
    <property type="entry name" value="MT1864/Rv1816-like_C"/>
</dbReference>